<sequence length="59" mass="6758">MDKLIYIMPAGMINAKPKVAKVSEERSNYLVLENGDHINKHSPYIREATSQEIENLYHG</sequence>
<proteinExistence type="predicted"/>
<evidence type="ECO:0000313" key="2">
    <source>
        <dbReference type="Proteomes" id="UP000198584"/>
    </source>
</evidence>
<dbReference type="AlphaFoldDB" id="A0A1H4H3C9"/>
<accession>A0A1H4H3C9</accession>
<dbReference type="EMBL" id="FNQR01000021">
    <property type="protein sequence ID" value="SEB15870.1"/>
    <property type="molecule type" value="Genomic_DNA"/>
</dbReference>
<dbReference type="Proteomes" id="UP000198584">
    <property type="component" value="Unassembled WGS sequence"/>
</dbReference>
<keyword evidence="2" id="KW-1185">Reference proteome</keyword>
<organism evidence="1 2">
    <name type="scientific">Thalassobacillus cyri</name>
    <dbReference type="NCBI Taxonomy" id="571932"/>
    <lineage>
        <taxon>Bacteria</taxon>
        <taxon>Bacillati</taxon>
        <taxon>Bacillota</taxon>
        <taxon>Bacilli</taxon>
        <taxon>Bacillales</taxon>
        <taxon>Bacillaceae</taxon>
        <taxon>Thalassobacillus</taxon>
    </lineage>
</organism>
<dbReference type="RefSeq" id="WP_093046483.1">
    <property type="nucleotide sequence ID" value="NZ_FNQR01000021.1"/>
</dbReference>
<protein>
    <submittedName>
        <fullName evidence="1">Uncharacterized protein</fullName>
    </submittedName>
</protein>
<gene>
    <name evidence="1" type="ORF">SAMN05421743_12156</name>
</gene>
<evidence type="ECO:0000313" key="1">
    <source>
        <dbReference type="EMBL" id="SEB15870.1"/>
    </source>
</evidence>
<name>A0A1H4H3C9_9BACI</name>
<dbReference type="STRING" id="571932.SAMN05421743_12156"/>
<reference evidence="1 2" key="1">
    <citation type="submission" date="2016-10" db="EMBL/GenBank/DDBJ databases">
        <authorList>
            <person name="de Groot N.N."/>
        </authorList>
    </citation>
    <scope>NUCLEOTIDE SEQUENCE [LARGE SCALE GENOMIC DNA]</scope>
    <source>
        <strain evidence="1 2">CCM7597</strain>
    </source>
</reference>